<dbReference type="SUPFAM" id="SSF53244">
    <property type="entry name" value="MurD-like peptide ligases, peptide-binding domain"/>
    <property type="match status" value="1"/>
</dbReference>
<dbReference type="GO" id="GO:0009252">
    <property type="term" value="P:peptidoglycan biosynthetic process"/>
    <property type="evidence" value="ECO:0007669"/>
    <property type="project" value="UniProtKB-UniRule"/>
</dbReference>
<comment type="caution">
    <text evidence="12">Lacks conserved residue(s) required for the propagation of feature annotation.</text>
</comment>
<keyword evidence="12" id="KW-0460">Magnesium</keyword>
<dbReference type="GO" id="GO:0051301">
    <property type="term" value="P:cell division"/>
    <property type="evidence" value="ECO:0007669"/>
    <property type="project" value="UniProtKB-KW"/>
</dbReference>
<dbReference type="GO" id="GO:0004326">
    <property type="term" value="F:tetrahydrofolylpolyglutamate synthase activity"/>
    <property type="evidence" value="ECO:0007669"/>
    <property type="project" value="InterPro"/>
</dbReference>
<dbReference type="InterPro" id="IPR005761">
    <property type="entry name" value="UDP-N-AcMur-Glu-dNH2Pim_ligase"/>
</dbReference>
<comment type="caution">
    <text evidence="17">The sequence shown here is derived from an EMBL/GenBank/DDBJ whole genome shotgun (WGS) entry which is preliminary data.</text>
</comment>
<dbReference type="Gene3D" id="3.40.1190.10">
    <property type="entry name" value="Mur-like, catalytic domain"/>
    <property type="match status" value="1"/>
</dbReference>
<dbReference type="InterPro" id="IPR036615">
    <property type="entry name" value="Mur_ligase_C_dom_sf"/>
</dbReference>
<keyword evidence="9 12" id="KW-0573">Peptidoglycan synthesis</keyword>
<keyword evidence="5 12" id="KW-0132">Cell division</keyword>
<feature type="binding site" evidence="12">
    <location>
        <position position="178"/>
    </location>
    <ligand>
        <name>UDP-N-acetyl-alpha-D-muramoyl-L-alanyl-D-glutamate</name>
        <dbReference type="ChEBI" id="CHEBI:83900"/>
    </ligand>
</feature>
<feature type="binding site" evidence="12">
    <location>
        <position position="30"/>
    </location>
    <ligand>
        <name>UDP-N-acetyl-alpha-D-muramoyl-L-alanyl-D-glutamate</name>
        <dbReference type="ChEBI" id="CHEBI:83900"/>
    </ligand>
</feature>
<feature type="binding site" evidence="12">
    <location>
        <position position="456"/>
    </location>
    <ligand>
        <name>meso-2,6-diaminopimelate</name>
        <dbReference type="ChEBI" id="CHEBI:57791"/>
    </ligand>
</feature>
<dbReference type="EC" id="6.3.2.13" evidence="12"/>
<comment type="pathway">
    <text evidence="1 12 13">Cell wall biogenesis; peptidoglycan biosynthesis.</text>
</comment>
<keyword evidence="3 12" id="KW-0963">Cytoplasm</keyword>
<evidence type="ECO:0000256" key="5">
    <source>
        <dbReference type="ARBA" id="ARBA00022618"/>
    </source>
</evidence>
<comment type="subcellular location">
    <subcellularLocation>
        <location evidence="12 13">Cytoplasm</location>
    </subcellularLocation>
</comment>
<name>A0A9D1IUA6_9CLOT</name>
<keyword evidence="6 12" id="KW-0547">Nucleotide-binding</keyword>
<dbReference type="AlphaFoldDB" id="A0A9D1IUA6"/>
<evidence type="ECO:0000256" key="4">
    <source>
        <dbReference type="ARBA" id="ARBA00022598"/>
    </source>
</evidence>
<evidence type="ECO:0000256" key="9">
    <source>
        <dbReference type="ARBA" id="ARBA00022984"/>
    </source>
</evidence>
<dbReference type="SUPFAM" id="SSF53623">
    <property type="entry name" value="MurD-like peptide ligases, catalytic domain"/>
    <property type="match status" value="1"/>
</dbReference>
<evidence type="ECO:0000256" key="6">
    <source>
        <dbReference type="ARBA" id="ARBA00022741"/>
    </source>
</evidence>
<sequence length="481" mass="52009">MKLSELLKDTPHTLIGCDGGLEITGICRDSRRAAPGSVFVAIRGYQADGHRFVPEAMAAGCAAAVVETPPDDKGPYIVVPDSRRALATLANTFFGYPAQSMKLVGVTGTNGKTTTTHLLKGLIEQCTGQKVGLIGTNHILFGDEVIPAERTTPESYELFRLLGAMRDAGCAWVVMEVSSHSLALDRVYGLHFAAAAFTNLTRDHLDFHGTMEAYAQAKSKLFTRCDAAVLNADDPWHKVMREAAQCPCTTYSAQSDSADLVAKNIRLMADHVEFEAVTTGNIGRVRLAIPGMFSVYNALCAVGVGLALGFDFQQVVAAMRNLHGVTGRIEVVPTNTDYTVIIDYAHSPDGMENVLRAVRGFAQNRVIALFGCGGNRDKTKRPIMGKTGGDLADVCVVTTDNPRDEDPQSIIDDILPGMKGCPAEVHVVVDRREAIRYALDLAQPGDVVVLMGKGHETYQEVRGVKLHLDEREEIAAYFEGK</sequence>
<evidence type="ECO:0000256" key="10">
    <source>
        <dbReference type="ARBA" id="ARBA00023306"/>
    </source>
</evidence>
<evidence type="ECO:0000259" key="15">
    <source>
        <dbReference type="Pfam" id="PF02875"/>
    </source>
</evidence>
<dbReference type="NCBIfam" id="TIGR01085">
    <property type="entry name" value="murE"/>
    <property type="match status" value="1"/>
</dbReference>
<dbReference type="InterPro" id="IPR000713">
    <property type="entry name" value="Mur_ligase_N"/>
</dbReference>
<dbReference type="InterPro" id="IPR004101">
    <property type="entry name" value="Mur_ligase_C"/>
</dbReference>
<dbReference type="Proteomes" id="UP000824073">
    <property type="component" value="Unassembled WGS sequence"/>
</dbReference>
<evidence type="ECO:0000256" key="8">
    <source>
        <dbReference type="ARBA" id="ARBA00022960"/>
    </source>
</evidence>
<keyword evidence="4 12" id="KW-0436">Ligase</keyword>
<dbReference type="GO" id="GO:0071555">
    <property type="term" value="P:cell wall organization"/>
    <property type="evidence" value="ECO:0007669"/>
    <property type="project" value="UniProtKB-KW"/>
</dbReference>
<feature type="domain" description="Mur ligase N-terminal catalytic" evidence="14">
    <location>
        <begin position="22"/>
        <end position="93"/>
    </location>
</feature>
<dbReference type="InterPro" id="IPR036565">
    <property type="entry name" value="Mur-like_cat_sf"/>
</dbReference>
<evidence type="ECO:0000256" key="2">
    <source>
        <dbReference type="ARBA" id="ARBA00005898"/>
    </source>
</evidence>
<feature type="domain" description="Mur ligase central" evidence="16">
    <location>
        <begin position="106"/>
        <end position="304"/>
    </location>
</feature>
<comment type="function">
    <text evidence="12">Catalyzes the addition of meso-diaminopimelic acid to the nucleotide precursor UDP-N-acetylmuramoyl-L-alanyl-D-glutamate (UMAG) in the biosynthesis of bacterial cell-wall peptidoglycan.</text>
</comment>
<keyword evidence="10 12" id="KW-0131">Cell cycle</keyword>
<evidence type="ECO:0000256" key="1">
    <source>
        <dbReference type="ARBA" id="ARBA00004752"/>
    </source>
</evidence>
<dbReference type="PROSITE" id="PS01011">
    <property type="entry name" value="FOLYLPOLYGLU_SYNT_1"/>
    <property type="match status" value="1"/>
</dbReference>
<evidence type="ECO:0000256" key="11">
    <source>
        <dbReference type="ARBA" id="ARBA00023316"/>
    </source>
</evidence>
<dbReference type="InterPro" id="IPR035911">
    <property type="entry name" value="MurE/MurF_N"/>
</dbReference>
<dbReference type="InterPro" id="IPR018109">
    <property type="entry name" value="Folylpolyglutamate_synth_CS"/>
</dbReference>
<dbReference type="PANTHER" id="PTHR23135:SF4">
    <property type="entry name" value="UDP-N-ACETYLMURAMOYL-L-ALANYL-D-GLUTAMATE--2,6-DIAMINOPIMELATE LIGASE MURE HOMOLOG, CHLOROPLASTIC"/>
    <property type="match status" value="1"/>
</dbReference>
<dbReference type="EMBL" id="DVMR01000035">
    <property type="protein sequence ID" value="HIU43488.1"/>
    <property type="molecule type" value="Genomic_DNA"/>
</dbReference>
<accession>A0A9D1IUA6</accession>
<reference evidence="17" key="2">
    <citation type="journal article" date="2021" name="PeerJ">
        <title>Extensive microbial diversity within the chicken gut microbiome revealed by metagenomics and culture.</title>
        <authorList>
            <person name="Gilroy R."/>
            <person name="Ravi A."/>
            <person name="Getino M."/>
            <person name="Pursley I."/>
            <person name="Horton D.L."/>
            <person name="Alikhan N.F."/>
            <person name="Baker D."/>
            <person name="Gharbi K."/>
            <person name="Hall N."/>
            <person name="Watson M."/>
            <person name="Adriaenssens E.M."/>
            <person name="Foster-Nyarko E."/>
            <person name="Jarju S."/>
            <person name="Secka A."/>
            <person name="Antonio M."/>
            <person name="Oren A."/>
            <person name="Chaudhuri R.R."/>
            <person name="La Ragione R."/>
            <person name="Hildebrand F."/>
            <person name="Pallen M.J."/>
        </authorList>
    </citation>
    <scope>NUCLEOTIDE SEQUENCE</scope>
    <source>
        <strain evidence="17">CHK191-8634</strain>
    </source>
</reference>
<dbReference type="Pfam" id="PF08245">
    <property type="entry name" value="Mur_ligase_M"/>
    <property type="match status" value="1"/>
</dbReference>
<dbReference type="GO" id="GO:0005737">
    <property type="term" value="C:cytoplasm"/>
    <property type="evidence" value="ECO:0007669"/>
    <property type="project" value="UniProtKB-SubCell"/>
</dbReference>
<dbReference type="PANTHER" id="PTHR23135">
    <property type="entry name" value="MUR LIGASE FAMILY MEMBER"/>
    <property type="match status" value="1"/>
</dbReference>
<feature type="short sequence motif" description="Meso-diaminopimelate recognition motif" evidence="12">
    <location>
        <begin position="400"/>
        <end position="403"/>
    </location>
</feature>
<comment type="similarity">
    <text evidence="2 12">Belongs to the MurCDEF family. MurE subfamily.</text>
</comment>
<comment type="cofactor">
    <cofactor evidence="12">
        <name>Mg(2+)</name>
        <dbReference type="ChEBI" id="CHEBI:18420"/>
    </cofactor>
</comment>
<feature type="binding site" evidence="12">
    <location>
        <begin position="151"/>
        <end position="152"/>
    </location>
    <ligand>
        <name>UDP-N-acetyl-alpha-D-muramoyl-L-alanyl-D-glutamate</name>
        <dbReference type="ChEBI" id="CHEBI:83900"/>
    </ligand>
</feature>
<feature type="modified residue" description="N6-carboxylysine" evidence="12">
    <location>
        <position position="218"/>
    </location>
</feature>
<proteinExistence type="inferred from homology"/>
<organism evidence="17 18">
    <name type="scientific">Candidatus Ventrousia excrementavium</name>
    <dbReference type="NCBI Taxonomy" id="2840961"/>
    <lineage>
        <taxon>Bacteria</taxon>
        <taxon>Bacillati</taxon>
        <taxon>Bacillota</taxon>
        <taxon>Clostridia</taxon>
        <taxon>Eubacteriales</taxon>
        <taxon>Clostridiaceae</taxon>
        <taxon>Clostridiaceae incertae sedis</taxon>
        <taxon>Candidatus Ventrousia</taxon>
    </lineage>
</organism>
<evidence type="ECO:0000256" key="7">
    <source>
        <dbReference type="ARBA" id="ARBA00022840"/>
    </source>
</evidence>
<dbReference type="GO" id="GO:0008360">
    <property type="term" value="P:regulation of cell shape"/>
    <property type="evidence" value="ECO:0007669"/>
    <property type="project" value="UniProtKB-KW"/>
</dbReference>
<comment type="PTM">
    <text evidence="12">Carboxylation is probably crucial for Mg(2+) binding and, consequently, for the gamma-phosphate positioning of ATP.</text>
</comment>
<keyword evidence="11 12" id="KW-0961">Cell wall biogenesis/degradation</keyword>
<dbReference type="InterPro" id="IPR013221">
    <property type="entry name" value="Mur_ligase_cen"/>
</dbReference>
<dbReference type="Gene3D" id="3.90.190.20">
    <property type="entry name" value="Mur ligase, C-terminal domain"/>
    <property type="match status" value="1"/>
</dbReference>
<dbReference type="Gene3D" id="3.40.1390.10">
    <property type="entry name" value="MurE/MurF, N-terminal domain"/>
    <property type="match status" value="1"/>
</dbReference>
<keyword evidence="7 12" id="KW-0067">ATP-binding</keyword>
<dbReference type="GO" id="GO:0008765">
    <property type="term" value="F:UDP-N-acetylmuramoylalanyl-D-glutamate-2,6-diaminopimelate ligase activity"/>
    <property type="evidence" value="ECO:0007669"/>
    <property type="project" value="UniProtKB-UniRule"/>
</dbReference>
<keyword evidence="8 12" id="KW-0133">Cell shape</keyword>
<dbReference type="GO" id="GO:0000287">
    <property type="term" value="F:magnesium ion binding"/>
    <property type="evidence" value="ECO:0007669"/>
    <property type="project" value="UniProtKB-UniRule"/>
</dbReference>
<evidence type="ECO:0000259" key="16">
    <source>
        <dbReference type="Pfam" id="PF08245"/>
    </source>
</evidence>
<dbReference type="NCBIfam" id="NF001124">
    <property type="entry name" value="PRK00139.1-2"/>
    <property type="match status" value="1"/>
</dbReference>
<feature type="binding site" evidence="12">
    <location>
        <begin position="400"/>
        <end position="403"/>
    </location>
    <ligand>
        <name>meso-2,6-diaminopimelate</name>
        <dbReference type="ChEBI" id="CHEBI:57791"/>
    </ligand>
</feature>
<gene>
    <name evidence="12" type="primary">murE</name>
    <name evidence="17" type="ORF">IAB67_04240</name>
</gene>
<feature type="binding site" evidence="12">
    <location>
        <position position="376"/>
    </location>
    <ligand>
        <name>meso-2,6-diaminopimelate</name>
        <dbReference type="ChEBI" id="CHEBI:57791"/>
    </ligand>
</feature>
<dbReference type="NCBIfam" id="NF001126">
    <property type="entry name" value="PRK00139.1-4"/>
    <property type="match status" value="1"/>
</dbReference>
<evidence type="ECO:0000256" key="3">
    <source>
        <dbReference type="ARBA" id="ARBA00022490"/>
    </source>
</evidence>
<feature type="binding site" evidence="12">
    <location>
        <position position="186"/>
    </location>
    <ligand>
        <name>UDP-N-acetyl-alpha-D-muramoyl-L-alanyl-D-glutamate</name>
        <dbReference type="ChEBI" id="CHEBI:83900"/>
    </ligand>
</feature>
<evidence type="ECO:0000259" key="14">
    <source>
        <dbReference type="Pfam" id="PF01225"/>
    </source>
</evidence>
<dbReference type="Pfam" id="PF01225">
    <property type="entry name" value="Mur_ligase"/>
    <property type="match status" value="1"/>
</dbReference>
<feature type="domain" description="Mur ligase C-terminal" evidence="15">
    <location>
        <begin position="327"/>
        <end position="454"/>
    </location>
</feature>
<feature type="binding site" evidence="12">
    <location>
        <begin position="108"/>
        <end position="114"/>
    </location>
    <ligand>
        <name>ATP</name>
        <dbReference type="ChEBI" id="CHEBI:30616"/>
    </ligand>
</feature>
<evidence type="ECO:0000256" key="12">
    <source>
        <dbReference type="HAMAP-Rule" id="MF_00208"/>
    </source>
</evidence>
<dbReference type="SUPFAM" id="SSF63418">
    <property type="entry name" value="MurE/MurF N-terminal domain"/>
    <property type="match status" value="1"/>
</dbReference>
<dbReference type="Pfam" id="PF02875">
    <property type="entry name" value="Mur_ligase_C"/>
    <property type="match status" value="1"/>
</dbReference>
<reference evidence="17" key="1">
    <citation type="submission" date="2020-10" db="EMBL/GenBank/DDBJ databases">
        <authorList>
            <person name="Gilroy R."/>
        </authorList>
    </citation>
    <scope>NUCLEOTIDE SEQUENCE</scope>
    <source>
        <strain evidence="17">CHK191-8634</strain>
    </source>
</reference>
<evidence type="ECO:0000313" key="18">
    <source>
        <dbReference type="Proteomes" id="UP000824073"/>
    </source>
</evidence>
<evidence type="ECO:0000256" key="13">
    <source>
        <dbReference type="RuleBase" id="RU004135"/>
    </source>
</evidence>
<protein>
    <recommendedName>
        <fullName evidence="12">UDP-N-acetylmuramoyl-L-alanyl-D-glutamate--2,6-diaminopimelate ligase</fullName>
        <ecNumber evidence="12">6.3.2.13</ecNumber>
    </recommendedName>
    <alternativeName>
        <fullName evidence="12">Meso-A2pm-adding enzyme</fullName>
    </alternativeName>
    <alternativeName>
        <fullName evidence="12">Meso-diaminopimelate-adding enzyme</fullName>
    </alternativeName>
    <alternativeName>
        <fullName evidence="12">UDP-MurNAc-L-Ala-D-Glu:meso-diaminopimelate ligase</fullName>
    </alternativeName>
    <alternativeName>
        <fullName evidence="12">UDP-MurNAc-tripeptide synthetase</fullName>
    </alternativeName>
    <alternativeName>
        <fullName evidence="12">UDP-N-acetylmuramyl-tripeptide synthetase</fullName>
    </alternativeName>
</protein>
<dbReference type="GO" id="GO:0005524">
    <property type="term" value="F:ATP binding"/>
    <property type="evidence" value="ECO:0007669"/>
    <property type="project" value="UniProtKB-UniRule"/>
</dbReference>
<feature type="binding site" evidence="12">
    <location>
        <position position="452"/>
    </location>
    <ligand>
        <name>meso-2,6-diaminopimelate</name>
        <dbReference type="ChEBI" id="CHEBI:57791"/>
    </ligand>
</feature>
<comment type="catalytic activity">
    <reaction evidence="12">
        <text>UDP-N-acetyl-alpha-D-muramoyl-L-alanyl-D-glutamate + meso-2,6-diaminopimelate + ATP = UDP-N-acetyl-alpha-D-muramoyl-L-alanyl-gamma-D-glutamyl-meso-2,6-diaminopimelate + ADP + phosphate + H(+)</text>
        <dbReference type="Rhea" id="RHEA:23676"/>
        <dbReference type="ChEBI" id="CHEBI:15378"/>
        <dbReference type="ChEBI" id="CHEBI:30616"/>
        <dbReference type="ChEBI" id="CHEBI:43474"/>
        <dbReference type="ChEBI" id="CHEBI:57791"/>
        <dbReference type="ChEBI" id="CHEBI:83900"/>
        <dbReference type="ChEBI" id="CHEBI:83905"/>
        <dbReference type="ChEBI" id="CHEBI:456216"/>
        <dbReference type="EC" id="6.3.2.13"/>
    </reaction>
</comment>
<dbReference type="HAMAP" id="MF_00208">
    <property type="entry name" value="MurE"/>
    <property type="match status" value="1"/>
</dbReference>
<evidence type="ECO:0000313" key="17">
    <source>
        <dbReference type="EMBL" id="HIU43488.1"/>
    </source>
</evidence>